<name>D2VD72_NAEGR</name>
<organism evidence="3">
    <name type="scientific">Naegleria gruberi</name>
    <name type="common">Amoeba</name>
    <dbReference type="NCBI Taxonomy" id="5762"/>
    <lineage>
        <taxon>Eukaryota</taxon>
        <taxon>Discoba</taxon>
        <taxon>Heterolobosea</taxon>
        <taxon>Tetramitia</taxon>
        <taxon>Eutetramitia</taxon>
        <taxon>Vahlkampfiidae</taxon>
        <taxon>Naegleria</taxon>
    </lineage>
</organism>
<accession>D2VD72</accession>
<dbReference type="EMBL" id="GG738864">
    <property type="protein sequence ID" value="EFC45182.1"/>
    <property type="molecule type" value="Genomic_DNA"/>
</dbReference>
<sequence length="318" mass="36982">MIRLNTSTSTNNNNSTNGSTLGGGGLNSSPQLRYGCIFNNKIHPLRQYYQNNQMNYDLELKRSDVFSERLHVHLVIHFLSLNNIIPNVTSIIYINGRYYGTIDKMNQALEVDLLYENSIFVSIKEMNTLIFNSTFKEEKFQSILGKYKNSFFDNINLNMVKNYIKSGKLGLEYNELDKFLNDENVKLNNEMKKFKSIIQLQTSDLTDKLNYQTKNASPKGATNDEQLVEWATRQFKLIEDDMMNRYLNILQCVNIMKHFNSNILPNADPNTAKQIKLLFELIQDKSLDKISSPELKNQRKDINYLISEKLEILKRSQE</sequence>
<dbReference type="InParanoid" id="D2VD72"/>
<dbReference type="AlphaFoldDB" id="D2VD72"/>
<protein>
    <submittedName>
        <fullName evidence="2">Predicted protein</fullName>
    </submittedName>
</protein>
<evidence type="ECO:0000256" key="1">
    <source>
        <dbReference type="SAM" id="MobiDB-lite"/>
    </source>
</evidence>
<gene>
    <name evidence="2" type="ORF">NAEGRDRAFT_66929</name>
</gene>
<dbReference type="GeneID" id="8849057"/>
<dbReference type="VEuPathDB" id="AmoebaDB:NAEGRDRAFT_66929"/>
<dbReference type="Proteomes" id="UP000006671">
    <property type="component" value="Unassembled WGS sequence"/>
</dbReference>
<proteinExistence type="predicted"/>
<evidence type="ECO:0000313" key="2">
    <source>
        <dbReference type="EMBL" id="EFC45182.1"/>
    </source>
</evidence>
<feature type="region of interest" description="Disordered" evidence="1">
    <location>
        <begin position="1"/>
        <end position="25"/>
    </location>
</feature>
<feature type="compositionally biased region" description="Low complexity" evidence="1">
    <location>
        <begin position="1"/>
        <end position="19"/>
    </location>
</feature>
<keyword evidence="3" id="KW-1185">Reference proteome</keyword>
<dbReference type="OrthoDB" id="10257572at2759"/>
<reference evidence="2 3" key="1">
    <citation type="journal article" date="2010" name="Cell">
        <title>The genome of Naegleria gruberi illuminates early eukaryotic versatility.</title>
        <authorList>
            <person name="Fritz-Laylin L.K."/>
            <person name="Prochnik S.E."/>
            <person name="Ginger M.L."/>
            <person name="Dacks J.B."/>
            <person name="Carpenter M.L."/>
            <person name="Field M.C."/>
            <person name="Kuo A."/>
            <person name="Paredez A."/>
            <person name="Chapman J."/>
            <person name="Pham J."/>
            <person name="Shu S."/>
            <person name="Neupane R."/>
            <person name="Cipriano M."/>
            <person name="Mancuso J."/>
            <person name="Tu H."/>
            <person name="Salamov A."/>
            <person name="Lindquist E."/>
            <person name="Shapiro H."/>
            <person name="Lucas S."/>
            <person name="Grigoriev I.V."/>
            <person name="Cande W.Z."/>
            <person name="Fulton C."/>
            <person name="Rokhsar D.S."/>
            <person name="Dawson S.C."/>
        </authorList>
    </citation>
    <scope>NUCLEOTIDE SEQUENCE [LARGE SCALE GENOMIC DNA]</scope>
    <source>
        <strain evidence="2 3">NEG-M</strain>
    </source>
</reference>
<evidence type="ECO:0000313" key="3">
    <source>
        <dbReference type="Proteomes" id="UP000006671"/>
    </source>
</evidence>
<dbReference type="KEGG" id="ngr:NAEGRDRAFT_66929"/>
<dbReference type="OMA" id="HIVIKEM"/>
<dbReference type="RefSeq" id="XP_002677926.1">
    <property type="nucleotide sequence ID" value="XM_002677880.1"/>
</dbReference>